<feature type="non-terminal residue" evidence="2">
    <location>
        <position position="1"/>
    </location>
</feature>
<proteinExistence type="predicted"/>
<feature type="region of interest" description="Disordered" evidence="1">
    <location>
        <begin position="104"/>
        <end position="126"/>
    </location>
</feature>
<accession>A0A8S9U2G2</accession>
<feature type="region of interest" description="Disordered" evidence="1">
    <location>
        <begin position="1"/>
        <end position="41"/>
    </location>
</feature>
<comment type="caution">
    <text evidence="2">The sequence shown here is derived from an EMBL/GenBank/DDBJ whole genome shotgun (WGS) entry which is preliminary data.</text>
</comment>
<protein>
    <submittedName>
        <fullName evidence="2">Uncharacterized protein</fullName>
    </submittedName>
</protein>
<evidence type="ECO:0000256" key="1">
    <source>
        <dbReference type="SAM" id="MobiDB-lite"/>
    </source>
</evidence>
<evidence type="ECO:0000313" key="3">
    <source>
        <dbReference type="Proteomes" id="UP000704712"/>
    </source>
</evidence>
<organism evidence="2 3">
    <name type="scientific">Phytophthora infestans</name>
    <name type="common">Potato late blight agent</name>
    <name type="synonym">Botrytis infestans</name>
    <dbReference type="NCBI Taxonomy" id="4787"/>
    <lineage>
        <taxon>Eukaryota</taxon>
        <taxon>Sar</taxon>
        <taxon>Stramenopiles</taxon>
        <taxon>Oomycota</taxon>
        <taxon>Peronosporomycetes</taxon>
        <taxon>Peronosporales</taxon>
        <taxon>Peronosporaceae</taxon>
        <taxon>Phytophthora</taxon>
    </lineage>
</organism>
<feature type="compositionally biased region" description="Basic and acidic residues" evidence="1">
    <location>
        <begin position="9"/>
        <end position="18"/>
    </location>
</feature>
<feature type="non-terminal residue" evidence="2">
    <location>
        <position position="254"/>
    </location>
</feature>
<reference evidence="2" key="1">
    <citation type="submission" date="2020-03" db="EMBL/GenBank/DDBJ databases">
        <title>Hybrid Assembly of Korean Phytophthora infestans isolates.</title>
        <authorList>
            <person name="Prokchorchik M."/>
            <person name="Lee Y."/>
            <person name="Seo J."/>
            <person name="Cho J.-H."/>
            <person name="Park Y.-E."/>
            <person name="Jang D.-C."/>
            <person name="Im J.-S."/>
            <person name="Choi J.-G."/>
            <person name="Park H.-J."/>
            <person name="Lee G.-B."/>
            <person name="Lee Y.-G."/>
            <person name="Hong S.-Y."/>
            <person name="Cho K."/>
            <person name="Sohn K.H."/>
        </authorList>
    </citation>
    <scope>NUCLEOTIDE SEQUENCE</scope>
    <source>
        <strain evidence="2">KR_2_A2</strain>
    </source>
</reference>
<dbReference type="AlphaFoldDB" id="A0A8S9U2G2"/>
<name>A0A8S9U2G2_PHYIN</name>
<feature type="compositionally biased region" description="Polar residues" evidence="1">
    <location>
        <begin position="21"/>
        <end position="39"/>
    </location>
</feature>
<sequence>NSYGLRFKQVSESRDLRSAHQPASQPTQRSRPQQCQQPGSLEDPLFYYSQKTAPSSCRCMTRLSVPTGDGYSFCEVGGQQKQAVCDVSKSERYHKEVDRRRRRWIETRNVDPSDQPTASSATGYSDDSIVIRTPQRSVETKRDSLCETVYPVVAMELCILHDTLTDRLLKPSACNVPCQPVTAACLTKDILPNVSSAFDRVFQRIDPHSGHLTCVSLQHVISYVFNIDGCRALPPNLEGVFGSTFSEMGSGQST</sequence>
<dbReference type="EMBL" id="JAACNO010002466">
    <property type="protein sequence ID" value="KAF4133074.1"/>
    <property type="molecule type" value="Genomic_DNA"/>
</dbReference>
<feature type="compositionally biased region" description="Polar residues" evidence="1">
    <location>
        <begin position="112"/>
        <end position="125"/>
    </location>
</feature>
<evidence type="ECO:0000313" key="2">
    <source>
        <dbReference type="EMBL" id="KAF4133074.1"/>
    </source>
</evidence>
<gene>
    <name evidence="2" type="ORF">GN958_ATG17734</name>
</gene>
<dbReference type="Proteomes" id="UP000704712">
    <property type="component" value="Unassembled WGS sequence"/>
</dbReference>